<evidence type="ECO:0000313" key="3">
    <source>
        <dbReference type="Proteomes" id="UP000041254"/>
    </source>
</evidence>
<protein>
    <recommendedName>
        <fullName evidence="4">Telomere length regulation protein conserved domain-containing protein</fullName>
    </recommendedName>
</protein>
<dbReference type="InterPro" id="IPR038528">
    <property type="entry name" value="TEL2_C_sf"/>
</dbReference>
<dbReference type="InterPro" id="IPR051970">
    <property type="entry name" value="TEL2_Regulation"/>
</dbReference>
<evidence type="ECO:0008006" key="4">
    <source>
        <dbReference type="Google" id="ProtNLM"/>
    </source>
</evidence>
<sequence>MAPAIARPTVDSSTSSPSFAAYRHATLDLLNSVIHPPASNNHTEESTDGRLDSAFPSSVPASWQLHALHSFCQLHARQDQHLTDKARQGVRRIIMRLVSSSCLDDVCGSGESDGDELATAVMAVGAFIEQLSIPDDDWRARGTLGERYYARVAKAITHVWEAAVGKEPCAALVALTQRFVIRGHADILADAMVTRQSAPLITAACLSVDSQAAQRLLLAFMSALSRFMGLVAVPSSEQTSREGPEGIREVEKMEWSVGHAVGVAIDGEKEPFLRESITAIVDSVLFASPAWAHFTLSSAIGCSSALASTLSLPLLLLLIDTICTHTQAAQDSSVVETVIRQLVGSWRGIKESERGSESCVRLTVMLGRCLYWCAERVSMERTAAEGLIKGQPDGAQVSPSASAEAVAALMDADVRGMIMDGVRARLSCSVTPQRLQGMAVGDTFMRCAPVSPSADQQPPVLFEELDYNSGIGLILNLANLPLPHPATSGRHVTPAPEPPSMPSTQESECVNGKRDEKGPTANGVAIAAAAADGDEEQDEDDAYLASLPALKPINSGRSSELLALEGTDGAAAREKHLKIVQDDMDDAALLSALSALSPIRPPLYLRECVDILTDIHRPMKGTGPHSWAGGYRGKVQVRDDRDMTAAEKGQRLVAALKAIPTLLREGDGAVEGGEVATVGKALVDRLLFVPDYHGMDERVVDALRMEALISLLHKGFNAEILNRVTSSLGKDSTTLCEKIFVLAALQQAAKRLSAHTDVTCTPAKQQEPPKPPPPRPKTRYFTRRSAPSQPATRNRFADEQCGPVMFRRVVCEMEGLRGDERRGWAGEGQLMGAYVRTLGLFVECAGEGCSRMREMWEGTAQVVETLRQHKDPYVRYACLMASALLLVAIQHSQWADNTLQPYVTKLVCHLEHACDDDPDRECRELARALLPDRLRHSGGGELD</sequence>
<evidence type="ECO:0000256" key="1">
    <source>
        <dbReference type="SAM" id="MobiDB-lite"/>
    </source>
</evidence>
<dbReference type="Gene3D" id="1.25.40.720">
    <property type="entry name" value="Telomere length regulation protein 2, C-terminal domain"/>
    <property type="match status" value="1"/>
</dbReference>
<gene>
    <name evidence="2" type="ORF">Vbra_20756</name>
</gene>
<keyword evidence="3" id="KW-1185">Reference proteome</keyword>
<dbReference type="GO" id="GO:0051879">
    <property type="term" value="F:Hsp90 protein binding"/>
    <property type="evidence" value="ECO:0007669"/>
    <property type="project" value="TreeGrafter"/>
</dbReference>
<evidence type="ECO:0000313" key="2">
    <source>
        <dbReference type="EMBL" id="CEL99704.1"/>
    </source>
</evidence>
<organism evidence="2 3">
    <name type="scientific">Vitrella brassicaformis (strain CCMP3155)</name>
    <dbReference type="NCBI Taxonomy" id="1169540"/>
    <lineage>
        <taxon>Eukaryota</taxon>
        <taxon>Sar</taxon>
        <taxon>Alveolata</taxon>
        <taxon>Colpodellida</taxon>
        <taxon>Vitrellaceae</taxon>
        <taxon>Vitrella</taxon>
    </lineage>
</organism>
<feature type="region of interest" description="Disordered" evidence="1">
    <location>
        <begin position="758"/>
        <end position="794"/>
    </location>
</feature>
<feature type="region of interest" description="Disordered" evidence="1">
    <location>
        <begin position="486"/>
        <end position="518"/>
    </location>
</feature>
<dbReference type="InParanoid" id="A0A0G4EQI8"/>
<dbReference type="VEuPathDB" id="CryptoDB:Vbra_20756"/>
<dbReference type="PANTHER" id="PTHR15830">
    <property type="entry name" value="TELOMERE LENGTH REGULATION PROTEIN TEL2 FAMILY MEMBER"/>
    <property type="match status" value="1"/>
</dbReference>
<proteinExistence type="predicted"/>
<dbReference type="GO" id="GO:0051083">
    <property type="term" value="P:'de novo' cotranslational protein folding"/>
    <property type="evidence" value="ECO:0007669"/>
    <property type="project" value="TreeGrafter"/>
</dbReference>
<reference evidence="2 3" key="1">
    <citation type="submission" date="2014-11" db="EMBL/GenBank/DDBJ databases">
        <authorList>
            <person name="Zhu J."/>
            <person name="Qi W."/>
            <person name="Song R."/>
        </authorList>
    </citation>
    <scope>NUCLEOTIDE SEQUENCE [LARGE SCALE GENOMIC DNA]</scope>
</reference>
<dbReference type="GO" id="GO:0005829">
    <property type="term" value="C:cytosol"/>
    <property type="evidence" value="ECO:0007669"/>
    <property type="project" value="TreeGrafter"/>
</dbReference>
<dbReference type="Proteomes" id="UP000041254">
    <property type="component" value="Unassembled WGS sequence"/>
</dbReference>
<dbReference type="GO" id="GO:0042162">
    <property type="term" value="F:telomeric DNA binding"/>
    <property type="evidence" value="ECO:0007669"/>
    <property type="project" value="TreeGrafter"/>
</dbReference>
<dbReference type="PANTHER" id="PTHR15830:SF10">
    <property type="entry name" value="TELOMERE LENGTH REGULATION PROTEIN TEL2 HOMOLOG"/>
    <property type="match status" value="1"/>
</dbReference>
<accession>A0A0G4EQI8</accession>
<name>A0A0G4EQI8_VITBC</name>
<dbReference type="AlphaFoldDB" id="A0A0G4EQI8"/>
<dbReference type="EMBL" id="CDMY01000286">
    <property type="protein sequence ID" value="CEL99704.1"/>
    <property type="molecule type" value="Genomic_DNA"/>
</dbReference>